<dbReference type="EMBL" id="VSRR010012009">
    <property type="protein sequence ID" value="MPC53955.1"/>
    <property type="molecule type" value="Genomic_DNA"/>
</dbReference>
<protein>
    <submittedName>
        <fullName evidence="1">Uncharacterized protein</fullName>
    </submittedName>
</protein>
<keyword evidence="2" id="KW-1185">Reference proteome</keyword>
<comment type="caution">
    <text evidence="1">The sequence shown here is derived from an EMBL/GenBank/DDBJ whole genome shotgun (WGS) entry which is preliminary data.</text>
</comment>
<organism evidence="1 2">
    <name type="scientific">Portunus trituberculatus</name>
    <name type="common">Swimming crab</name>
    <name type="synonym">Neptunus trituberculatus</name>
    <dbReference type="NCBI Taxonomy" id="210409"/>
    <lineage>
        <taxon>Eukaryota</taxon>
        <taxon>Metazoa</taxon>
        <taxon>Ecdysozoa</taxon>
        <taxon>Arthropoda</taxon>
        <taxon>Crustacea</taxon>
        <taxon>Multicrustacea</taxon>
        <taxon>Malacostraca</taxon>
        <taxon>Eumalacostraca</taxon>
        <taxon>Eucarida</taxon>
        <taxon>Decapoda</taxon>
        <taxon>Pleocyemata</taxon>
        <taxon>Brachyura</taxon>
        <taxon>Eubrachyura</taxon>
        <taxon>Portunoidea</taxon>
        <taxon>Portunidae</taxon>
        <taxon>Portuninae</taxon>
        <taxon>Portunus</taxon>
    </lineage>
</organism>
<proteinExistence type="predicted"/>
<reference evidence="1 2" key="1">
    <citation type="submission" date="2019-05" db="EMBL/GenBank/DDBJ databases">
        <title>Another draft genome of Portunus trituberculatus and its Hox gene families provides insights of decapod evolution.</title>
        <authorList>
            <person name="Jeong J.-H."/>
            <person name="Song I."/>
            <person name="Kim S."/>
            <person name="Choi T."/>
            <person name="Kim D."/>
            <person name="Ryu S."/>
            <person name="Kim W."/>
        </authorList>
    </citation>
    <scope>NUCLEOTIDE SEQUENCE [LARGE SCALE GENOMIC DNA]</scope>
    <source>
        <tissue evidence="1">Muscle</tissue>
    </source>
</reference>
<evidence type="ECO:0000313" key="2">
    <source>
        <dbReference type="Proteomes" id="UP000324222"/>
    </source>
</evidence>
<evidence type="ECO:0000313" key="1">
    <source>
        <dbReference type="EMBL" id="MPC53955.1"/>
    </source>
</evidence>
<gene>
    <name evidence="1" type="ORF">E2C01_047860</name>
</gene>
<name>A0A5B7G903_PORTR</name>
<dbReference type="AlphaFoldDB" id="A0A5B7G903"/>
<accession>A0A5B7G903</accession>
<sequence>MEVQRLMARVFTISISTYVFEAAKNYQIITRINTKTCHGTEEIKRTQIFESMEVRKLMARVFTILSPT</sequence>
<dbReference type="Proteomes" id="UP000324222">
    <property type="component" value="Unassembled WGS sequence"/>
</dbReference>